<dbReference type="CDD" id="cd21037">
    <property type="entry name" value="MLKL_NTD"/>
    <property type="match status" value="1"/>
</dbReference>
<evidence type="ECO:0000313" key="1">
    <source>
        <dbReference type="EMBL" id="KAG8048564.1"/>
    </source>
</evidence>
<dbReference type="InterPro" id="IPR059179">
    <property type="entry name" value="MLKL-like_MCAfunc"/>
</dbReference>
<organism evidence="1 2">
    <name type="scientific">Zizania palustris</name>
    <name type="common">Northern wild rice</name>
    <dbReference type="NCBI Taxonomy" id="103762"/>
    <lineage>
        <taxon>Eukaryota</taxon>
        <taxon>Viridiplantae</taxon>
        <taxon>Streptophyta</taxon>
        <taxon>Embryophyta</taxon>
        <taxon>Tracheophyta</taxon>
        <taxon>Spermatophyta</taxon>
        <taxon>Magnoliopsida</taxon>
        <taxon>Liliopsida</taxon>
        <taxon>Poales</taxon>
        <taxon>Poaceae</taxon>
        <taxon>BOP clade</taxon>
        <taxon>Oryzoideae</taxon>
        <taxon>Oryzeae</taxon>
        <taxon>Zizaniinae</taxon>
        <taxon>Zizania</taxon>
    </lineage>
</organism>
<dbReference type="AlphaFoldDB" id="A0A8J5RYE0"/>
<reference evidence="1" key="2">
    <citation type="submission" date="2021-02" db="EMBL/GenBank/DDBJ databases">
        <authorList>
            <person name="Kimball J.A."/>
            <person name="Haas M.W."/>
            <person name="Macchietto M."/>
            <person name="Kono T."/>
            <person name="Duquette J."/>
            <person name="Shao M."/>
        </authorList>
    </citation>
    <scope>NUCLEOTIDE SEQUENCE</scope>
    <source>
        <tissue evidence="1">Fresh leaf tissue</tissue>
    </source>
</reference>
<comment type="caution">
    <text evidence="1">The sequence shown here is derived from an EMBL/GenBank/DDBJ whole genome shotgun (WGS) entry which is preliminary data.</text>
</comment>
<reference evidence="1" key="1">
    <citation type="journal article" date="2021" name="bioRxiv">
        <title>Whole Genome Assembly and Annotation of Northern Wild Rice, Zizania palustris L., Supports a Whole Genome Duplication in the Zizania Genus.</title>
        <authorList>
            <person name="Haas M."/>
            <person name="Kono T."/>
            <person name="Macchietto M."/>
            <person name="Millas R."/>
            <person name="McGilp L."/>
            <person name="Shao M."/>
            <person name="Duquette J."/>
            <person name="Hirsch C.N."/>
            <person name="Kimball J."/>
        </authorList>
    </citation>
    <scope>NUCLEOTIDE SEQUENCE</scope>
    <source>
        <tissue evidence="1">Fresh leaf tissue</tissue>
    </source>
</reference>
<name>A0A8J5RYE0_ZIZPA</name>
<proteinExistence type="predicted"/>
<evidence type="ECO:0000313" key="2">
    <source>
        <dbReference type="Proteomes" id="UP000729402"/>
    </source>
</evidence>
<accession>A0A8J5RYE0</accession>
<dbReference type="PANTHER" id="PTHR35832:SF9">
    <property type="entry name" value="OS12G0276800 PROTEIN"/>
    <property type="match status" value="1"/>
</dbReference>
<keyword evidence="2" id="KW-1185">Reference proteome</keyword>
<dbReference type="OrthoDB" id="628059at2759"/>
<gene>
    <name evidence="1" type="ORF">GUJ93_ZPchr0009g2293</name>
</gene>
<sequence>MQKEEKEKPATTASKATRSLLESLEKAINTGLELVESCGKRSSLNLFFHGQGLAGKLEDVHEDISCCVRTLKLANLLVLSRIVKQLLEGIHRELRSNSADAKALTRSLSNPSIPNTWSEDKKEVFMWVVSHSDKDYVTEQKGQIVRTHHINVTQTALGAGNKGNIIGPADGKGSELNITTQGTEEKSYTKEAEELRTLAEEVVSKVHENRWLPVKRSAKQILDFMQYLDDLGMKAQDVTSPGQLSRIKRVLRNAYDDFTRYSHGGGGGGGGATNFQYFLRSTKRIDEQIRSAQNDINLYLEQLPTVRVLRNQISHLLSHDKKMMQELSEIYRRTT</sequence>
<protein>
    <submittedName>
        <fullName evidence="1">Uncharacterized protein</fullName>
    </submittedName>
</protein>
<dbReference type="EMBL" id="JAAALK010000289">
    <property type="protein sequence ID" value="KAG8048564.1"/>
    <property type="molecule type" value="Genomic_DNA"/>
</dbReference>
<dbReference type="PANTHER" id="PTHR35832">
    <property type="entry name" value="OS12G0248400 PROTEIN-RELATED"/>
    <property type="match status" value="1"/>
</dbReference>
<dbReference type="Proteomes" id="UP000729402">
    <property type="component" value="Unassembled WGS sequence"/>
</dbReference>